<protein>
    <submittedName>
        <fullName evidence="1">Uncharacterized protein</fullName>
    </submittedName>
</protein>
<evidence type="ECO:0000313" key="1">
    <source>
        <dbReference type="EMBL" id="XCD04267.1"/>
    </source>
</evidence>
<name>A0AAU8AY65_9CAUD</name>
<reference evidence="1" key="1">
    <citation type="submission" date="2024-03" db="EMBL/GenBank/DDBJ databases">
        <title>Diverse circular DNA viruses in blood, oral, and fecal samples of captive lemurs.</title>
        <authorList>
            <person name="Paietta E.N."/>
            <person name="Kraberger S."/>
            <person name="Lund M.C."/>
            <person name="Custer J.M."/>
            <person name="Vargas K.M."/>
            <person name="Ehmke E.E."/>
            <person name="Yoder A.D."/>
            <person name="Varsani A."/>
        </authorList>
    </citation>
    <scope>NUCLEOTIDE SEQUENCE</scope>
    <source>
        <strain evidence="1">Duke_22FF_208</strain>
    </source>
</reference>
<organism evidence="1">
    <name type="scientific">Dulem virus 37</name>
    <dbReference type="NCBI Taxonomy" id="3145755"/>
    <lineage>
        <taxon>Viruses</taxon>
        <taxon>Duplodnaviria</taxon>
        <taxon>Heunggongvirae</taxon>
        <taxon>Uroviricota</taxon>
        <taxon>Caudoviricetes</taxon>
    </lineage>
</organism>
<sequence>MKQLNGLITIASMYGVTVNEAASAAEEIAKMTKEAITDDEIIACIQRNSLLTRHQKQRLIKQIQK</sequence>
<dbReference type="EMBL" id="PP511443">
    <property type="protein sequence ID" value="XCD04267.1"/>
    <property type="molecule type" value="Genomic_DNA"/>
</dbReference>
<accession>A0AAU8AY65</accession>
<proteinExistence type="predicted"/>